<evidence type="ECO:0000313" key="1">
    <source>
        <dbReference type="EMBL" id="EHR62934.1"/>
    </source>
</evidence>
<sequence length="159" mass="17691">MHAFQSASGLLPLNPYEPTEFGERSQGEVAEGQLSLDDLLAELHAENVTRHAYTLPAPGRRILHRVLTALIEVQAGSRAASQLDDWLSPVLQRRFRATPRRASTRYVLRNIHVCRPADGALEVCGTAHLTHRAYALVARFEHDGGGWRCTLFTVLGRRS</sequence>
<keyword evidence="2" id="KW-1185">Reference proteome</keyword>
<dbReference type="OrthoDB" id="3692215at2"/>
<evidence type="ECO:0008006" key="3">
    <source>
        <dbReference type="Google" id="ProtNLM"/>
    </source>
</evidence>
<gene>
    <name evidence="1" type="ORF">SaccyDRAFT_4113</name>
</gene>
<dbReference type="InterPro" id="IPR045596">
    <property type="entry name" value="DUF6459"/>
</dbReference>
<dbReference type="RefSeq" id="WP_005458948.1">
    <property type="nucleotide sequence ID" value="NZ_CM001440.1"/>
</dbReference>
<dbReference type="eggNOG" id="ENOG50332RH">
    <property type="taxonomic scope" value="Bacteria"/>
</dbReference>
<dbReference type="Pfam" id="PF20060">
    <property type="entry name" value="DUF6459"/>
    <property type="match status" value="1"/>
</dbReference>
<accession>H5XJC4</accession>
<proteinExistence type="predicted"/>
<protein>
    <recommendedName>
        <fullName evidence="3">DUF4440 domain-containing protein</fullName>
    </recommendedName>
</protein>
<dbReference type="HOGENOM" id="CLU_1659478_0_0_11"/>
<reference evidence="1 2" key="1">
    <citation type="submission" date="2011-11" db="EMBL/GenBank/DDBJ databases">
        <title>The Noncontiguous Finished sequence of Saccharomonospora cyanea NA-134.</title>
        <authorList>
            <consortium name="US DOE Joint Genome Institute"/>
            <person name="Lucas S."/>
            <person name="Han J."/>
            <person name="Lapidus A."/>
            <person name="Cheng J.-F."/>
            <person name="Goodwin L."/>
            <person name="Pitluck S."/>
            <person name="Peters L."/>
            <person name="Ovchinnikova G."/>
            <person name="Lu M."/>
            <person name="Detter J.C."/>
            <person name="Han C."/>
            <person name="Tapia R."/>
            <person name="Land M."/>
            <person name="Hauser L."/>
            <person name="Kyrpides N."/>
            <person name="Ivanova N."/>
            <person name="Pagani I."/>
            <person name="Brambilla E.-M."/>
            <person name="Klenk H.-P."/>
            <person name="Woyke T."/>
        </authorList>
    </citation>
    <scope>NUCLEOTIDE SEQUENCE [LARGE SCALE GENOMIC DNA]</scope>
    <source>
        <strain evidence="1 2">NA-134</strain>
    </source>
</reference>
<name>H5XJC4_9PSEU</name>
<dbReference type="AlphaFoldDB" id="H5XJC4"/>
<dbReference type="STRING" id="882082.SaccyDRAFT_4113"/>
<organism evidence="1 2">
    <name type="scientific">Saccharomonospora cyanea NA-134</name>
    <dbReference type="NCBI Taxonomy" id="882082"/>
    <lineage>
        <taxon>Bacteria</taxon>
        <taxon>Bacillati</taxon>
        <taxon>Actinomycetota</taxon>
        <taxon>Actinomycetes</taxon>
        <taxon>Pseudonocardiales</taxon>
        <taxon>Pseudonocardiaceae</taxon>
        <taxon>Saccharomonospora</taxon>
    </lineage>
</organism>
<dbReference type="EMBL" id="CM001440">
    <property type="protein sequence ID" value="EHR62934.1"/>
    <property type="molecule type" value="Genomic_DNA"/>
</dbReference>
<evidence type="ECO:0000313" key="2">
    <source>
        <dbReference type="Proteomes" id="UP000002791"/>
    </source>
</evidence>
<dbReference type="Proteomes" id="UP000002791">
    <property type="component" value="Chromosome"/>
</dbReference>